<accession>A0A450SRW2</accession>
<evidence type="ECO:0000313" key="2">
    <source>
        <dbReference type="EMBL" id="VFJ56642.1"/>
    </source>
</evidence>
<protein>
    <submittedName>
        <fullName evidence="2">Uncharacterized protein</fullName>
    </submittedName>
</protein>
<keyword evidence="1" id="KW-0812">Transmembrane</keyword>
<proteinExistence type="predicted"/>
<reference evidence="2" key="1">
    <citation type="submission" date="2019-02" db="EMBL/GenBank/DDBJ databases">
        <authorList>
            <person name="Gruber-Vodicka R. H."/>
            <person name="Seah K. B. B."/>
        </authorList>
    </citation>
    <scope>NUCLEOTIDE SEQUENCE</scope>
    <source>
        <strain evidence="2">BECK_DK47</strain>
    </source>
</reference>
<feature type="transmembrane region" description="Helical" evidence="1">
    <location>
        <begin position="40"/>
        <end position="58"/>
    </location>
</feature>
<evidence type="ECO:0000256" key="1">
    <source>
        <dbReference type="SAM" id="Phobius"/>
    </source>
</evidence>
<dbReference type="EMBL" id="CAADEX010000060">
    <property type="protein sequence ID" value="VFJ56642.1"/>
    <property type="molecule type" value="Genomic_DNA"/>
</dbReference>
<keyword evidence="1" id="KW-0472">Membrane</keyword>
<feature type="transmembrane region" description="Helical" evidence="1">
    <location>
        <begin position="78"/>
        <end position="95"/>
    </location>
</feature>
<name>A0A450SRW2_9GAMM</name>
<sequence length="116" mass="12997">MYDCDSDSKLIGLCLGLFFIALLSVYTFMRYGKNIEFKDVVTIMFLCVSIVVGGRLGYLTMATTNESDLGIFLEYKEYIVGGTLAIVWVAFDSLVNTCRQAIKQIEKSISQKKPPD</sequence>
<feature type="transmembrane region" description="Helical" evidence="1">
    <location>
        <begin position="6"/>
        <end position="28"/>
    </location>
</feature>
<organism evidence="2">
    <name type="scientific">Candidatus Kentrum sp. DK</name>
    <dbReference type="NCBI Taxonomy" id="2126562"/>
    <lineage>
        <taxon>Bacteria</taxon>
        <taxon>Pseudomonadati</taxon>
        <taxon>Pseudomonadota</taxon>
        <taxon>Gammaproteobacteria</taxon>
        <taxon>Candidatus Kentrum</taxon>
    </lineage>
</organism>
<keyword evidence="1" id="KW-1133">Transmembrane helix</keyword>
<dbReference type="AlphaFoldDB" id="A0A450SRW2"/>
<gene>
    <name evidence="2" type="ORF">BECKDK2373B_GA0170837_106010</name>
</gene>